<dbReference type="EMBL" id="ABDG02000016">
    <property type="protein sequence ID" value="EHK49622.1"/>
    <property type="molecule type" value="Genomic_DNA"/>
</dbReference>
<dbReference type="Proteomes" id="UP000005426">
    <property type="component" value="Unassembled WGS sequence"/>
</dbReference>
<comment type="caution">
    <text evidence="2">The sequence shown here is derived from an EMBL/GenBank/DDBJ whole genome shotgun (WGS) entry which is preliminary data.</text>
</comment>
<protein>
    <submittedName>
        <fullName evidence="2">Uncharacterized protein</fullName>
    </submittedName>
</protein>
<dbReference type="OrthoDB" id="4939762at2759"/>
<sequence length="371" mass="40966">MTPFGEMSPFADMNLGTNMARSGFIPIDTNFPSIWDTELDTEEGFEAHLASHAYMSVYEDQTCSICHYGPGRPLRRRNVLPESRPAELLASDVRQHIQAESKSRLRDAVENGVPLDALYFTDDCYPAWDSIYEMNPGRNHHARVQRRLLNREAAALVDPVIMKRLVNVANGKLEEARLLGIALRDITIGRELVPQWDPQVVDEAVPYSPEPVEDHWEDSVARNMETLGADFVMDNITWTDSVDNAPAPDRQEPVATSASDSSSGDNNNSDEDNGDGNNQHGEPIDDRYAILSGGDPTPLPFGYQSIAENDDEAPHILHDILIHGGASAVYHLAIDATAYEFFFPTDEAVDASLPGVDLECTVEDGDVVMEA</sequence>
<dbReference type="OMA" id="FEEDQEM"/>
<dbReference type="GeneID" id="25786550"/>
<dbReference type="KEGG" id="tatv:25786550"/>
<evidence type="ECO:0000256" key="1">
    <source>
        <dbReference type="SAM" id="MobiDB-lite"/>
    </source>
</evidence>
<feature type="region of interest" description="Disordered" evidence="1">
    <location>
        <begin position="239"/>
        <end position="293"/>
    </location>
</feature>
<proteinExistence type="predicted"/>
<evidence type="ECO:0000313" key="2">
    <source>
        <dbReference type="EMBL" id="EHK49622.1"/>
    </source>
</evidence>
<accession>G9NIL1</accession>
<evidence type="ECO:0000313" key="3">
    <source>
        <dbReference type="Proteomes" id="UP000005426"/>
    </source>
</evidence>
<dbReference type="eggNOG" id="ENOG502RR5C">
    <property type="taxonomic scope" value="Eukaryota"/>
</dbReference>
<name>G9NIL1_HYPAI</name>
<dbReference type="HOGENOM" id="CLU_746092_0_0_1"/>
<keyword evidence="3" id="KW-1185">Reference proteome</keyword>
<reference evidence="2 3" key="1">
    <citation type="journal article" date="2011" name="Genome Biol.">
        <title>Comparative genome sequence analysis underscores mycoparasitism as the ancestral life style of Trichoderma.</title>
        <authorList>
            <person name="Kubicek C.P."/>
            <person name="Herrera-Estrella A."/>
            <person name="Seidl-Seiboth V."/>
            <person name="Martinez D.A."/>
            <person name="Druzhinina I.S."/>
            <person name="Thon M."/>
            <person name="Zeilinger S."/>
            <person name="Casas-Flores S."/>
            <person name="Horwitz B.A."/>
            <person name="Mukherjee P.K."/>
            <person name="Mukherjee M."/>
            <person name="Kredics L."/>
            <person name="Alcaraz L.D."/>
            <person name="Aerts A."/>
            <person name="Antal Z."/>
            <person name="Atanasova L."/>
            <person name="Cervantes-Badillo M.G."/>
            <person name="Challacombe J."/>
            <person name="Chertkov O."/>
            <person name="McCluskey K."/>
            <person name="Coulpier F."/>
            <person name="Deshpande N."/>
            <person name="von Doehren H."/>
            <person name="Ebbole D.J."/>
            <person name="Esquivel-Naranjo E.U."/>
            <person name="Fekete E."/>
            <person name="Flipphi M."/>
            <person name="Glaser F."/>
            <person name="Gomez-Rodriguez E.Y."/>
            <person name="Gruber S."/>
            <person name="Han C."/>
            <person name="Henrissat B."/>
            <person name="Hermosa R."/>
            <person name="Hernandez-Onate M."/>
            <person name="Karaffa L."/>
            <person name="Kosti I."/>
            <person name="Le Crom S."/>
            <person name="Lindquist E."/>
            <person name="Lucas S."/>
            <person name="Luebeck M."/>
            <person name="Luebeck P.S."/>
            <person name="Margeot A."/>
            <person name="Metz B."/>
            <person name="Misra M."/>
            <person name="Nevalainen H."/>
            <person name="Omann M."/>
            <person name="Packer N."/>
            <person name="Perrone G."/>
            <person name="Uresti-Rivera E.E."/>
            <person name="Salamov A."/>
            <person name="Schmoll M."/>
            <person name="Seiboth B."/>
            <person name="Shapiro H."/>
            <person name="Sukno S."/>
            <person name="Tamayo-Ramos J.A."/>
            <person name="Tisch D."/>
            <person name="Wiest A."/>
            <person name="Wilkinson H.H."/>
            <person name="Zhang M."/>
            <person name="Coutinho P.M."/>
            <person name="Kenerley C.M."/>
            <person name="Monte E."/>
            <person name="Baker S.E."/>
            <person name="Grigoriev I.V."/>
        </authorList>
    </citation>
    <scope>NUCLEOTIDE SEQUENCE [LARGE SCALE GENOMIC DNA]</scope>
    <source>
        <strain evidence="3">ATCC 20476 / IMI 206040</strain>
    </source>
</reference>
<dbReference type="AlphaFoldDB" id="G9NIL1"/>
<organism evidence="2 3">
    <name type="scientific">Hypocrea atroviridis (strain ATCC 20476 / IMI 206040)</name>
    <name type="common">Trichoderma atroviride</name>
    <dbReference type="NCBI Taxonomy" id="452589"/>
    <lineage>
        <taxon>Eukaryota</taxon>
        <taxon>Fungi</taxon>
        <taxon>Dikarya</taxon>
        <taxon>Ascomycota</taxon>
        <taxon>Pezizomycotina</taxon>
        <taxon>Sordariomycetes</taxon>
        <taxon>Hypocreomycetidae</taxon>
        <taxon>Hypocreales</taxon>
        <taxon>Hypocreaceae</taxon>
        <taxon>Trichoderma</taxon>
    </lineage>
</organism>
<gene>
    <name evidence="2" type="ORF">TRIATDRAFT_92663</name>
</gene>